<protein>
    <submittedName>
        <fullName evidence="6">Nickel transporter ATP-binding protein NikE</fullName>
    </submittedName>
</protein>
<feature type="domain" description="ABC transporter" evidence="5">
    <location>
        <begin position="1"/>
        <end position="178"/>
    </location>
</feature>
<dbReference type="InterPro" id="IPR003439">
    <property type="entry name" value="ABC_transporter-like_ATP-bd"/>
</dbReference>
<dbReference type="PROSITE" id="PS00211">
    <property type="entry name" value="ABC_TRANSPORTER_1"/>
    <property type="match status" value="1"/>
</dbReference>
<evidence type="ECO:0000256" key="1">
    <source>
        <dbReference type="ARBA" id="ARBA00005417"/>
    </source>
</evidence>
<dbReference type="GO" id="GO:0016887">
    <property type="term" value="F:ATP hydrolysis activity"/>
    <property type="evidence" value="ECO:0007669"/>
    <property type="project" value="InterPro"/>
</dbReference>
<sequence length="179" mass="19719">MIKPGEVVGLVGPSGCGKSTLARVLAGYEKPKEGSVLLNGAPLPSKGFLPVQLIFQHPEKAVNPRWLMRSVLKESWDPDEQLLASLGIEEEWLNRRPGELSGGELQRFCIARALGPNTRFLIADEITTMLDAITQAQIWHAVLEAAEKRGMGMLVISHDKHLIGRVCTRVMKWGSSRTL</sequence>
<name>A0A0U2VE09_9BACL</name>
<reference evidence="7" key="1">
    <citation type="submission" date="2015-12" db="EMBL/GenBank/DDBJ databases">
        <title>Complete genome sequences of two moderately thermophilic Paenibacillus species.</title>
        <authorList>
            <person name="Butler R.III."/>
            <person name="Wang J."/>
            <person name="Stark B.C."/>
            <person name="Pombert J.-F."/>
        </authorList>
    </citation>
    <scope>NUCLEOTIDE SEQUENCE [LARGE SCALE GENOMIC DNA]</scope>
    <source>
        <strain evidence="7">32O-Y</strain>
    </source>
</reference>
<organism evidence="6 7">
    <name type="scientific">Paenibacillus naphthalenovorans</name>
    <dbReference type="NCBI Taxonomy" id="162209"/>
    <lineage>
        <taxon>Bacteria</taxon>
        <taxon>Bacillati</taxon>
        <taxon>Bacillota</taxon>
        <taxon>Bacilli</taxon>
        <taxon>Bacillales</taxon>
        <taxon>Paenibacillaceae</taxon>
        <taxon>Paenibacillus</taxon>
    </lineage>
</organism>
<reference evidence="6 7" key="2">
    <citation type="journal article" date="2016" name="Genome Announc.">
        <title>Complete Genome Sequences of Two Interactive Moderate Thermophiles, Paenibacillus napthalenovorans 32O-Y and Paenibacillus sp. 32O-W.</title>
        <authorList>
            <person name="Butler R.R.III."/>
            <person name="Wang J."/>
            <person name="Stark B.C."/>
            <person name="Pombert J.F."/>
        </authorList>
    </citation>
    <scope>NUCLEOTIDE SEQUENCE [LARGE SCALE GENOMIC DNA]</scope>
    <source>
        <strain evidence="6 7">32O-Y</strain>
    </source>
</reference>
<dbReference type="SMART" id="SM00382">
    <property type="entry name" value="AAA"/>
    <property type="match status" value="1"/>
</dbReference>
<dbReference type="Gene3D" id="3.40.50.300">
    <property type="entry name" value="P-loop containing nucleotide triphosphate hydrolases"/>
    <property type="match status" value="1"/>
</dbReference>
<evidence type="ECO:0000313" key="6">
    <source>
        <dbReference type="EMBL" id="ALS21747.1"/>
    </source>
</evidence>
<dbReference type="InterPro" id="IPR003593">
    <property type="entry name" value="AAA+_ATPase"/>
</dbReference>
<dbReference type="KEGG" id="pnp:IJ22_13710"/>
<dbReference type="GO" id="GO:0055085">
    <property type="term" value="P:transmembrane transport"/>
    <property type="evidence" value="ECO:0007669"/>
    <property type="project" value="UniProtKB-ARBA"/>
</dbReference>
<evidence type="ECO:0000256" key="2">
    <source>
        <dbReference type="ARBA" id="ARBA00022448"/>
    </source>
</evidence>
<dbReference type="AlphaFoldDB" id="A0A0U2VE09"/>
<dbReference type="PROSITE" id="PS50893">
    <property type="entry name" value="ABC_TRANSPORTER_2"/>
    <property type="match status" value="1"/>
</dbReference>
<keyword evidence="4 6" id="KW-0067">ATP-binding</keyword>
<keyword evidence="7" id="KW-1185">Reference proteome</keyword>
<dbReference type="GO" id="GO:0005524">
    <property type="term" value="F:ATP binding"/>
    <property type="evidence" value="ECO:0007669"/>
    <property type="project" value="UniProtKB-KW"/>
</dbReference>
<keyword evidence="2" id="KW-0813">Transport</keyword>
<comment type="similarity">
    <text evidence="1">Belongs to the ABC transporter superfamily.</text>
</comment>
<dbReference type="Pfam" id="PF00005">
    <property type="entry name" value="ABC_tran"/>
    <property type="match status" value="1"/>
</dbReference>
<dbReference type="InterPro" id="IPR050319">
    <property type="entry name" value="ABC_transp_ATP-bind"/>
</dbReference>
<dbReference type="SUPFAM" id="SSF52540">
    <property type="entry name" value="P-loop containing nucleoside triphosphate hydrolases"/>
    <property type="match status" value="1"/>
</dbReference>
<evidence type="ECO:0000313" key="7">
    <source>
        <dbReference type="Proteomes" id="UP000061660"/>
    </source>
</evidence>
<evidence type="ECO:0000256" key="4">
    <source>
        <dbReference type="ARBA" id="ARBA00022840"/>
    </source>
</evidence>
<keyword evidence="3" id="KW-0547">Nucleotide-binding</keyword>
<evidence type="ECO:0000259" key="5">
    <source>
        <dbReference type="PROSITE" id="PS50893"/>
    </source>
</evidence>
<evidence type="ECO:0000256" key="3">
    <source>
        <dbReference type="ARBA" id="ARBA00022741"/>
    </source>
</evidence>
<gene>
    <name evidence="6" type="ORF">IJ22_13710</name>
</gene>
<dbReference type="EMBL" id="CP013652">
    <property type="protein sequence ID" value="ALS21747.1"/>
    <property type="molecule type" value="Genomic_DNA"/>
</dbReference>
<dbReference type="PANTHER" id="PTHR43776:SF7">
    <property type="entry name" value="D,D-DIPEPTIDE TRANSPORT ATP-BINDING PROTEIN DDPF-RELATED"/>
    <property type="match status" value="1"/>
</dbReference>
<dbReference type="InterPro" id="IPR027417">
    <property type="entry name" value="P-loop_NTPase"/>
</dbReference>
<dbReference type="STRING" id="162209.IJ22_13710"/>
<dbReference type="PANTHER" id="PTHR43776">
    <property type="entry name" value="TRANSPORT ATP-BINDING PROTEIN"/>
    <property type="match status" value="1"/>
</dbReference>
<accession>A0A0U2VE09</accession>
<dbReference type="PATRIC" id="fig|162209.4.peg.1452"/>
<dbReference type="Proteomes" id="UP000061660">
    <property type="component" value="Chromosome"/>
</dbReference>
<dbReference type="InterPro" id="IPR017871">
    <property type="entry name" value="ABC_transporter-like_CS"/>
</dbReference>
<proteinExistence type="inferred from homology"/>